<dbReference type="Pfam" id="PF01764">
    <property type="entry name" value="Lipase_3"/>
    <property type="match status" value="1"/>
</dbReference>
<dbReference type="AlphaFoldDB" id="A0A3N1PGB1"/>
<accession>A0A3N1PGB1</accession>
<name>A0A3N1PGB1_9GAMM</name>
<dbReference type="Gene3D" id="3.40.50.1820">
    <property type="entry name" value="alpha/beta hydrolase"/>
    <property type="match status" value="1"/>
</dbReference>
<sequence length="260" mass="28985">MVIANDQEDAAVSFYNHPQHLSRANLAHLSTLSAELSEQLFQGPVLTQGNSRIGIEATRHHLILVVQCLEANTRDWATDLSAQLVPWPPLGRVHQGFLRQAQELLPRIRPVLAKELRSGMALWLCGHGLGGAVASVLAAELALNEDIELTGLCTFGSPRVFDNQLAGAMEALLGERYWRVVNDEDVITRLPPRCFGYRHGGQLSYFDATGRLHLGGGQPWWEGFWDRCHYHGQWLFAKDMKDIAEHAVDEYQLLSLGSKS</sequence>
<gene>
    <name evidence="2" type="ORF">EDC28_104278</name>
</gene>
<reference evidence="2 3" key="1">
    <citation type="submission" date="2018-11" db="EMBL/GenBank/DDBJ databases">
        <title>Genomic Encyclopedia of Type Strains, Phase IV (KMG-IV): sequencing the most valuable type-strain genomes for metagenomic binning, comparative biology and taxonomic classification.</title>
        <authorList>
            <person name="Goeker M."/>
        </authorList>
    </citation>
    <scope>NUCLEOTIDE SEQUENCE [LARGE SCALE GENOMIC DNA]</scope>
    <source>
        <strain evidence="2 3">DSM 21945</strain>
    </source>
</reference>
<keyword evidence="3" id="KW-1185">Reference proteome</keyword>
<evidence type="ECO:0000259" key="1">
    <source>
        <dbReference type="Pfam" id="PF01764"/>
    </source>
</evidence>
<protein>
    <submittedName>
        <fullName evidence="2">Lipase (Class 3)</fullName>
    </submittedName>
</protein>
<dbReference type="InterPro" id="IPR029058">
    <property type="entry name" value="AB_hydrolase_fold"/>
</dbReference>
<dbReference type="GO" id="GO:0006629">
    <property type="term" value="P:lipid metabolic process"/>
    <property type="evidence" value="ECO:0007669"/>
    <property type="project" value="InterPro"/>
</dbReference>
<dbReference type="STRING" id="584787.GCA_001247655_01143"/>
<dbReference type="Proteomes" id="UP000268033">
    <property type="component" value="Unassembled WGS sequence"/>
</dbReference>
<dbReference type="InterPro" id="IPR051218">
    <property type="entry name" value="Sec_MonoDiacylglyc_Lipase"/>
</dbReference>
<dbReference type="InterPro" id="IPR002921">
    <property type="entry name" value="Fungal_lipase-type"/>
</dbReference>
<dbReference type="CDD" id="cd00519">
    <property type="entry name" value="Lipase_3"/>
    <property type="match status" value="1"/>
</dbReference>
<evidence type="ECO:0000313" key="2">
    <source>
        <dbReference type="EMBL" id="ROQ27625.1"/>
    </source>
</evidence>
<dbReference type="PANTHER" id="PTHR45856:SF24">
    <property type="entry name" value="FUNGAL LIPASE-LIKE DOMAIN-CONTAINING PROTEIN"/>
    <property type="match status" value="1"/>
</dbReference>
<dbReference type="EMBL" id="RJUL01000004">
    <property type="protein sequence ID" value="ROQ27625.1"/>
    <property type="molecule type" value="Genomic_DNA"/>
</dbReference>
<feature type="domain" description="Fungal lipase-type" evidence="1">
    <location>
        <begin position="72"/>
        <end position="193"/>
    </location>
</feature>
<proteinExistence type="predicted"/>
<dbReference type="PANTHER" id="PTHR45856">
    <property type="entry name" value="ALPHA/BETA-HYDROLASES SUPERFAMILY PROTEIN"/>
    <property type="match status" value="1"/>
</dbReference>
<dbReference type="SUPFAM" id="SSF53474">
    <property type="entry name" value="alpha/beta-Hydrolases"/>
    <property type="match status" value="1"/>
</dbReference>
<comment type="caution">
    <text evidence="2">The sequence shown here is derived from an EMBL/GenBank/DDBJ whole genome shotgun (WGS) entry which is preliminary data.</text>
</comment>
<evidence type="ECO:0000313" key="3">
    <source>
        <dbReference type="Proteomes" id="UP000268033"/>
    </source>
</evidence>
<organism evidence="2 3">
    <name type="scientific">Gallaecimonas pentaromativorans</name>
    <dbReference type="NCBI Taxonomy" id="584787"/>
    <lineage>
        <taxon>Bacteria</taxon>
        <taxon>Pseudomonadati</taxon>
        <taxon>Pseudomonadota</taxon>
        <taxon>Gammaproteobacteria</taxon>
        <taxon>Enterobacterales</taxon>
        <taxon>Gallaecimonadaceae</taxon>
        <taxon>Gallaecimonas</taxon>
    </lineage>
</organism>